<feature type="region of interest" description="Disordered" evidence="2">
    <location>
        <begin position="113"/>
        <end position="134"/>
    </location>
</feature>
<comment type="caution">
    <text evidence="4">The sequence shown here is derived from an EMBL/GenBank/DDBJ whole genome shotgun (WGS) entry which is preliminary data.</text>
</comment>
<proteinExistence type="predicted"/>
<feature type="compositionally biased region" description="Pro residues" evidence="2">
    <location>
        <begin position="54"/>
        <end position="64"/>
    </location>
</feature>
<dbReference type="InterPro" id="IPR007219">
    <property type="entry name" value="XnlR_reg_dom"/>
</dbReference>
<dbReference type="PANTHER" id="PTHR47783">
    <property type="entry name" value="ZN(II)2CYS6 TRANSCRIPTION FACTOR (EUROFUNG)-RELATED"/>
    <property type="match status" value="1"/>
</dbReference>
<dbReference type="Proteomes" id="UP001251528">
    <property type="component" value="Unassembled WGS sequence"/>
</dbReference>
<dbReference type="AlphaFoldDB" id="A0AAJ0FT55"/>
<keyword evidence="1" id="KW-0539">Nucleus</keyword>
<dbReference type="CDD" id="cd12148">
    <property type="entry name" value="fungal_TF_MHR"/>
    <property type="match status" value="1"/>
</dbReference>
<organism evidence="4 5">
    <name type="scientific">Conoideocrella luteorostrata</name>
    <dbReference type="NCBI Taxonomy" id="1105319"/>
    <lineage>
        <taxon>Eukaryota</taxon>
        <taxon>Fungi</taxon>
        <taxon>Dikarya</taxon>
        <taxon>Ascomycota</taxon>
        <taxon>Pezizomycotina</taxon>
        <taxon>Sordariomycetes</taxon>
        <taxon>Hypocreomycetidae</taxon>
        <taxon>Hypocreales</taxon>
        <taxon>Clavicipitaceae</taxon>
        <taxon>Conoideocrella</taxon>
    </lineage>
</organism>
<accession>A0AAJ0FT55</accession>
<dbReference type="SMART" id="SM00906">
    <property type="entry name" value="Fungal_trans"/>
    <property type="match status" value="1"/>
</dbReference>
<protein>
    <recommendedName>
        <fullName evidence="3">Xylanolytic transcriptional activator regulatory domain-containing protein</fullName>
    </recommendedName>
</protein>
<gene>
    <name evidence="4" type="ORF">QQS21_011981</name>
</gene>
<feature type="region of interest" description="Disordered" evidence="2">
    <location>
        <begin position="212"/>
        <end position="255"/>
    </location>
</feature>
<feature type="compositionally biased region" description="Polar residues" evidence="2">
    <location>
        <begin position="219"/>
        <end position="234"/>
    </location>
</feature>
<reference evidence="4" key="1">
    <citation type="submission" date="2023-06" db="EMBL/GenBank/DDBJ databases">
        <title>Conoideocrella luteorostrata (Hypocreales: Clavicipitaceae), a potential biocontrol fungus for elongate hemlock scale in United States Christmas tree production areas.</title>
        <authorList>
            <person name="Barrett H."/>
            <person name="Lovett B."/>
            <person name="Macias A.M."/>
            <person name="Stajich J.E."/>
            <person name="Kasson M.T."/>
        </authorList>
    </citation>
    <scope>NUCLEOTIDE SEQUENCE</scope>
    <source>
        <strain evidence="4">ARSEF 14590</strain>
    </source>
</reference>
<evidence type="ECO:0000259" key="3">
    <source>
        <dbReference type="SMART" id="SM00906"/>
    </source>
</evidence>
<feature type="domain" description="Xylanolytic transcriptional activator regulatory" evidence="3">
    <location>
        <begin position="380"/>
        <end position="477"/>
    </location>
</feature>
<dbReference type="GO" id="GO:0006351">
    <property type="term" value="P:DNA-templated transcription"/>
    <property type="evidence" value="ECO:0007669"/>
    <property type="project" value="InterPro"/>
</dbReference>
<evidence type="ECO:0000256" key="2">
    <source>
        <dbReference type="SAM" id="MobiDB-lite"/>
    </source>
</evidence>
<dbReference type="GO" id="GO:0003677">
    <property type="term" value="F:DNA binding"/>
    <property type="evidence" value="ECO:0007669"/>
    <property type="project" value="InterPro"/>
</dbReference>
<dbReference type="EMBL" id="JASWJB010000452">
    <property type="protein sequence ID" value="KAK2590338.1"/>
    <property type="molecule type" value="Genomic_DNA"/>
</dbReference>
<feature type="region of interest" description="Disordered" evidence="2">
    <location>
        <begin position="24"/>
        <end position="82"/>
    </location>
</feature>
<feature type="compositionally biased region" description="Low complexity" evidence="2">
    <location>
        <begin position="235"/>
        <end position="251"/>
    </location>
</feature>
<dbReference type="GO" id="GO:0008270">
    <property type="term" value="F:zinc ion binding"/>
    <property type="evidence" value="ECO:0007669"/>
    <property type="project" value="InterPro"/>
</dbReference>
<sequence>MLSKQTAAPSASAQAPDTQFVHLDDLAIVAAQSRPQTKSPAPSPDQSPEQCPGQSPPESSPEPSPDSIHEIPPPLPRSNCGMPLFATANNTLDIDADSFRSYLNGTPALLGLADNDEHMSQPDSYVRPPEEGQDSGLDLNQDNLDAQDFVLGWSHFQPVLDEMPIFTLQPGLIPDDLCKAGGSRSIEIRYYRTFGPTALFPGRRRLSLRIEHGDDRSETIGSTGQTLNGSSAPGSRNCQSTSLSSNSSTNTGLFDSANQQPHPDIIYQILDDFFDRLGGHIPFLSHDILLTHIGSNVASSFLLNAIAAVTLRFCSNTGALAEILGQYKGERSNPSRHCAAFIAKARAQLVGLLSVPEPEVVGGLILLAWADFGEKNETGLWMFAGMAIRMAQDLGFDRTTETDIDLNLNLHDHAWPSPDGTYSLTHEDSLVHQQEARLALFWSTFNLDVCVSLATGRPPTLNRDDIQVALPSFEDMMLAQLDFSKETTQKNMIFPTLVKFMYHFSEAVALLNRASSAKSLDPLHAAGNSGPDAFLARRAQLIQLRESLVMHYNNLPAELVFSMANFNMSANSSQDGIFLQMHAFFFMIIALLSNEASDNVRQDAPSCTACSDTTPMPKLTKSELDSNIALGACQKLIQIFTTASVVNKMSYLTSPFTYHCLFVAASTTLDAQSTAASPFPASAKKPSATFFTLTAGCDYQFLRQTLKEQSTYFAGIATAINLLAQKEKQLMRGDPVDDGLEDGSNEPELDRVALLNDAGLINRYCIRDQGA</sequence>
<keyword evidence="5" id="KW-1185">Reference proteome</keyword>
<dbReference type="PANTHER" id="PTHR47783:SF1">
    <property type="entry name" value="ZN(II)2CYS6 TRANSCRIPTION FACTOR (EUROFUNG)"/>
    <property type="match status" value="1"/>
</dbReference>
<evidence type="ECO:0000313" key="4">
    <source>
        <dbReference type="EMBL" id="KAK2590338.1"/>
    </source>
</evidence>
<dbReference type="Pfam" id="PF04082">
    <property type="entry name" value="Fungal_trans"/>
    <property type="match status" value="1"/>
</dbReference>
<evidence type="ECO:0000256" key="1">
    <source>
        <dbReference type="ARBA" id="ARBA00023242"/>
    </source>
</evidence>
<evidence type="ECO:0000313" key="5">
    <source>
        <dbReference type="Proteomes" id="UP001251528"/>
    </source>
</evidence>
<name>A0AAJ0FT55_9HYPO</name>